<protein>
    <submittedName>
        <fullName evidence="4">Class I mannose-6-phosphate isomerase</fullName>
    </submittedName>
</protein>
<evidence type="ECO:0000259" key="3">
    <source>
        <dbReference type="Pfam" id="PF20511"/>
    </source>
</evidence>
<dbReference type="InterPro" id="IPR014710">
    <property type="entry name" value="RmlC-like_jellyroll"/>
</dbReference>
<dbReference type="GO" id="GO:0016853">
    <property type="term" value="F:isomerase activity"/>
    <property type="evidence" value="ECO:0007669"/>
    <property type="project" value="UniProtKB-KW"/>
</dbReference>
<dbReference type="InterPro" id="IPR051804">
    <property type="entry name" value="Carb_Metab_Reg_Kinase/Isom"/>
</dbReference>
<comment type="caution">
    <text evidence="4">The sequence shown here is derived from an EMBL/GenBank/DDBJ whole genome shotgun (WGS) entry which is preliminary data.</text>
</comment>
<dbReference type="SUPFAM" id="SSF51182">
    <property type="entry name" value="RmlC-like cupins"/>
    <property type="match status" value="1"/>
</dbReference>
<proteinExistence type="predicted"/>
<evidence type="ECO:0000256" key="1">
    <source>
        <dbReference type="ARBA" id="ARBA00022723"/>
    </source>
</evidence>
<keyword evidence="1" id="KW-0479">Metal-binding</keyword>
<evidence type="ECO:0000313" key="5">
    <source>
        <dbReference type="Proteomes" id="UP001276150"/>
    </source>
</evidence>
<evidence type="ECO:0000313" key="4">
    <source>
        <dbReference type="EMBL" id="MDV6374425.1"/>
    </source>
</evidence>
<keyword evidence="5" id="KW-1185">Reference proteome</keyword>
<dbReference type="EMBL" id="JAPMIV010000010">
    <property type="protein sequence ID" value="MDV6374425.1"/>
    <property type="molecule type" value="Genomic_DNA"/>
</dbReference>
<feature type="domain" description="Phosphomannose isomerase type I catalytic" evidence="3">
    <location>
        <begin position="27"/>
        <end position="106"/>
    </location>
</feature>
<dbReference type="CDD" id="cd07010">
    <property type="entry name" value="cupin_PMI_type_I_N_bac"/>
    <property type="match status" value="1"/>
</dbReference>
<name>A0ABU4DPR8_9DEIO</name>
<sequence>MTQDFSLPLPLEAKLVERVWGGTRLIPEGGDTSKPIGEAWVIGEDNQVSDGRFAGQTLSALAKQFPQELLGDRAVSSRFPLLIKLLDCTGWLSVQVHPDDAQARALEGEGHLGKTEAWQVLEAIEGAQIIAGIKPDISQLELSEAIVAGRVMDHVAYAPVHAGDTFMIPAGTVHALGPGVLLYEVQQTSDLTYRIYDWDRPAAAGRALHLSQSAEVSRPWPASASALPSGSDAVQELTRCPYFVLERLKSGGKTLKADTAGQTFHVLTVTVGEAKVEAGGEQHTLGQFESLLLPAAVGAYQLSGPFELLRSSLPA</sequence>
<dbReference type="PANTHER" id="PTHR42742:SF3">
    <property type="entry name" value="FRUCTOKINASE"/>
    <property type="match status" value="1"/>
</dbReference>
<organism evidence="4 5">
    <name type="scientific">Deinococcus arenicola</name>
    <dbReference type="NCBI Taxonomy" id="2994950"/>
    <lineage>
        <taxon>Bacteria</taxon>
        <taxon>Thermotogati</taxon>
        <taxon>Deinococcota</taxon>
        <taxon>Deinococci</taxon>
        <taxon>Deinococcales</taxon>
        <taxon>Deinococcaceae</taxon>
        <taxon>Deinococcus</taxon>
    </lineage>
</organism>
<keyword evidence="4" id="KW-0413">Isomerase</keyword>
<evidence type="ECO:0000256" key="2">
    <source>
        <dbReference type="ARBA" id="ARBA00022833"/>
    </source>
</evidence>
<dbReference type="InterPro" id="IPR014628">
    <property type="entry name" value="Man6P_isomerase_Firm_short"/>
</dbReference>
<dbReference type="RefSeq" id="WP_317639745.1">
    <property type="nucleotide sequence ID" value="NZ_JAPMIV010000010.1"/>
</dbReference>
<accession>A0ABU4DPR8</accession>
<dbReference type="InterPro" id="IPR011051">
    <property type="entry name" value="RmlC_Cupin_sf"/>
</dbReference>
<dbReference type="Pfam" id="PF20511">
    <property type="entry name" value="PMI_typeI_cat"/>
    <property type="match status" value="1"/>
</dbReference>
<keyword evidence="2" id="KW-0862">Zinc</keyword>
<reference evidence="4 5" key="1">
    <citation type="submission" date="2022-11" db="EMBL/GenBank/DDBJ databases">
        <title>Deinococcus ZS9-10, Low Temperature and Draught-tolerating, UV-resistant Bacteria from Continental Antarctica.</title>
        <authorList>
            <person name="Cheng L."/>
        </authorList>
    </citation>
    <scope>NUCLEOTIDE SEQUENCE [LARGE SCALE GENOMIC DNA]</scope>
    <source>
        <strain evidence="4 5">ZS9-10</strain>
    </source>
</reference>
<dbReference type="PIRSF" id="PIRSF036894">
    <property type="entry name" value="PMI_Firm_short"/>
    <property type="match status" value="1"/>
</dbReference>
<dbReference type="Proteomes" id="UP001276150">
    <property type="component" value="Unassembled WGS sequence"/>
</dbReference>
<dbReference type="PANTHER" id="PTHR42742">
    <property type="entry name" value="TRANSCRIPTIONAL REPRESSOR MPRA"/>
    <property type="match status" value="1"/>
</dbReference>
<dbReference type="InterPro" id="IPR046457">
    <property type="entry name" value="PMI_typeI_cat"/>
</dbReference>
<dbReference type="Gene3D" id="2.60.120.10">
    <property type="entry name" value="Jelly Rolls"/>
    <property type="match status" value="2"/>
</dbReference>
<gene>
    <name evidence="4" type="ORF">ORD21_07470</name>
</gene>